<evidence type="ECO:0000313" key="1">
    <source>
        <dbReference type="EMBL" id="MBP1473003.1"/>
    </source>
</evidence>
<sequence>MLEPADSIRVVRVLQTPGQPVMAWVESAGSGRTARVAGKVIERQYRCGDRHLLLLTEGNPYEEALHVHYLDSELRLLDSIELSAPYTAGVLDHVAVAAANALTFAFFNAHERWRLEIADTPRWRLRGNAFPVRRKRPLFCKAWLVLEKEA</sequence>
<comment type="caution">
    <text evidence="1">The sequence shown here is derived from an EMBL/GenBank/DDBJ whole genome shotgun (WGS) entry which is preliminary data.</text>
</comment>
<keyword evidence="2" id="KW-1185">Reference proteome</keyword>
<organism evidence="1 2">
    <name type="scientific">Frateuria flava</name>
    <dbReference type="NCBI Taxonomy" id="2821489"/>
    <lineage>
        <taxon>Bacteria</taxon>
        <taxon>Pseudomonadati</taxon>
        <taxon>Pseudomonadota</taxon>
        <taxon>Gammaproteobacteria</taxon>
        <taxon>Lysobacterales</taxon>
        <taxon>Rhodanobacteraceae</taxon>
        <taxon>Frateuria</taxon>
    </lineage>
</organism>
<name>A0ABS4DIY1_9GAMM</name>
<dbReference type="Proteomes" id="UP000823790">
    <property type="component" value="Unassembled WGS sequence"/>
</dbReference>
<dbReference type="RefSeq" id="WP_209614869.1">
    <property type="nucleotide sequence ID" value="NZ_JAGJRS010000003.1"/>
</dbReference>
<accession>A0ABS4DIY1</accession>
<dbReference type="EMBL" id="JAGJRS010000003">
    <property type="protein sequence ID" value="MBP1473003.1"/>
    <property type="molecule type" value="Genomic_DNA"/>
</dbReference>
<reference evidence="1 2" key="1">
    <citation type="submission" date="2021-04" db="EMBL/GenBank/DDBJ databases">
        <authorList>
            <person name="Huq M.A."/>
        </authorList>
    </citation>
    <scope>NUCLEOTIDE SEQUENCE [LARGE SCALE GENOMIC DNA]</scope>
    <source>
        <strain evidence="1 2">MAH-13</strain>
    </source>
</reference>
<protein>
    <recommendedName>
        <fullName evidence="3">ASCH domain-containing protein</fullName>
    </recommendedName>
</protein>
<proteinExistence type="predicted"/>
<evidence type="ECO:0000313" key="2">
    <source>
        <dbReference type="Proteomes" id="UP000823790"/>
    </source>
</evidence>
<gene>
    <name evidence="1" type="ORF">J7I44_01750</name>
</gene>
<evidence type="ECO:0008006" key="3">
    <source>
        <dbReference type="Google" id="ProtNLM"/>
    </source>
</evidence>